<dbReference type="Proteomes" id="UP000288805">
    <property type="component" value="Unassembled WGS sequence"/>
</dbReference>
<organism evidence="1 2">
    <name type="scientific">Vitis vinifera</name>
    <name type="common">Grape</name>
    <dbReference type="NCBI Taxonomy" id="29760"/>
    <lineage>
        <taxon>Eukaryota</taxon>
        <taxon>Viridiplantae</taxon>
        <taxon>Streptophyta</taxon>
        <taxon>Embryophyta</taxon>
        <taxon>Tracheophyta</taxon>
        <taxon>Spermatophyta</taxon>
        <taxon>Magnoliopsida</taxon>
        <taxon>eudicotyledons</taxon>
        <taxon>Gunneridae</taxon>
        <taxon>Pentapetalae</taxon>
        <taxon>rosids</taxon>
        <taxon>Vitales</taxon>
        <taxon>Vitaceae</taxon>
        <taxon>Viteae</taxon>
        <taxon>Vitis</taxon>
    </lineage>
</organism>
<dbReference type="AlphaFoldDB" id="A0A438HXZ9"/>
<protein>
    <submittedName>
        <fullName evidence="1">Uncharacterized protein</fullName>
    </submittedName>
</protein>
<name>A0A438HXZ9_VITVI</name>
<comment type="caution">
    <text evidence="1">The sequence shown here is derived from an EMBL/GenBank/DDBJ whole genome shotgun (WGS) entry which is preliminary data.</text>
</comment>
<accession>A0A438HXZ9</accession>
<evidence type="ECO:0000313" key="2">
    <source>
        <dbReference type="Proteomes" id="UP000288805"/>
    </source>
</evidence>
<sequence>MASVSGSGGGGRGGGGGGGNGMFIRDVAWKCSSPVEENRNWTIYNSCGWLMKSGGISRFKHTHVIDEDDDADEEVYMYLIDMHSDERDGYQETVHALKTTKWERQQYETIMGSKRKIRGCHALMYWDKVTHVVSYFEPLYVVLRIMDSEVVPTMSFVYELMQVMKENLIRQQLKLCDMEAENDRVAKKNYLDLLDISIEVGEEEDNQLFQWVKPIHLDDEVDNPDP</sequence>
<dbReference type="EMBL" id="QGNW01000165">
    <property type="protein sequence ID" value="RVW89343.1"/>
    <property type="molecule type" value="Genomic_DNA"/>
</dbReference>
<proteinExistence type="predicted"/>
<gene>
    <name evidence="1" type="ORF">CK203_045503</name>
</gene>
<evidence type="ECO:0000313" key="1">
    <source>
        <dbReference type="EMBL" id="RVW89343.1"/>
    </source>
</evidence>
<reference evidence="1 2" key="1">
    <citation type="journal article" date="2018" name="PLoS Genet.">
        <title>Population sequencing reveals clonal diversity and ancestral inbreeding in the grapevine cultivar Chardonnay.</title>
        <authorList>
            <person name="Roach M.J."/>
            <person name="Johnson D.L."/>
            <person name="Bohlmann J."/>
            <person name="van Vuuren H.J."/>
            <person name="Jones S.J."/>
            <person name="Pretorius I.S."/>
            <person name="Schmidt S.A."/>
            <person name="Borneman A.R."/>
        </authorList>
    </citation>
    <scope>NUCLEOTIDE SEQUENCE [LARGE SCALE GENOMIC DNA]</scope>
    <source>
        <strain evidence="2">cv. Chardonnay</strain>
        <tissue evidence="1">Leaf</tissue>
    </source>
</reference>